<gene>
    <name evidence="3" type="ORF">GBAR_LOCUS11901</name>
</gene>
<protein>
    <submittedName>
        <fullName evidence="3">Ephrin type-B receptor 6</fullName>
    </submittedName>
</protein>
<evidence type="ECO:0000313" key="4">
    <source>
        <dbReference type="Proteomes" id="UP001174909"/>
    </source>
</evidence>
<dbReference type="Proteomes" id="UP001174909">
    <property type="component" value="Unassembled WGS sequence"/>
</dbReference>
<dbReference type="Gene3D" id="2.10.50.10">
    <property type="entry name" value="Tumor Necrosis Factor Receptor, subunit A, domain 2"/>
    <property type="match status" value="1"/>
</dbReference>
<keyword evidence="2" id="KW-0812">Transmembrane</keyword>
<evidence type="ECO:0000256" key="1">
    <source>
        <dbReference type="SAM" id="MobiDB-lite"/>
    </source>
</evidence>
<feature type="transmembrane region" description="Helical" evidence="2">
    <location>
        <begin position="81"/>
        <end position="108"/>
    </location>
</feature>
<keyword evidence="2" id="KW-1133">Transmembrane helix</keyword>
<keyword evidence="3" id="KW-0675">Receptor</keyword>
<proteinExistence type="predicted"/>
<keyword evidence="4" id="KW-1185">Reference proteome</keyword>
<reference evidence="3" key="1">
    <citation type="submission" date="2023-03" db="EMBL/GenBank/DDBJ databases">
        <authorList>
            <person name="Steffen K."/>
            <person name="Cardenas P."/>
        </authorList>
    </citation>
    <scope>NUCLEOTIDE SEQUENCE</scope>
</reference>
<feature type="compositionally biased region" description="Polar residues" evidence="1">
    <location>
        <begin position="56"/>
        <end position="77"/>
    </location>
</feature>
<evidence type="ECO:0000256" key="2">
    <source>
        <dbReference type="SAM" id="Phobius"/>
    </source>
</evidence>
<feature type="region of interest" description="Disordered" evidence="1">
    <location>
        <begin position="51"/>
        <end position="77"/>
    </location>
</feature>
<comment type="caution">
    <text evidence="3">The sequence shown here is derived from an EMBL/GenBank/DDBJ whole genome shotgun (WGS) entry which is preliminary data.</text>
</comment>
<sequence length="109" mass="11539">MCMFRECSEGTFSADVSDGPCETCPANSEGTRTGLNLCPCLQDYYRAPYEEPSDPCTLTSRTTYQPPATTDGSSSSQQETVIIGLSVGTAVLFALLLLVGTAAIIVCIK</sequence>
<name>A0AA35RY08_GEOBA</name>
<keyword evidence="2" id="KW-0472">Membrane</keyword>
<dbReference type="EMBL" id="CASHTH010001782">
    <property type="protein sequence ID" value="CAI8019858.1"/>
    <property type="molecule type" value="Genomic_DNA"/>
</dbReference>
<organism evidence="3 4">
    <name type="scientific">Geodia barretti</name>
    <name type="common">Barrett's horny sponge</name>
    <dbReference type="NCBI Taxonomy" id="519541"/>
    <lineage>
        <taxon>Eukaryota</taxon>
        <taxon>Metazoa</taxon>
        <taxon>Porifera</taxon>
        <taxon>Demospongiae</taxon>
        <taxon>Heteroscleromorpha</taxon>
        <taxon>Tetractinellida</taxon>
        <taxon>Astrophorina</taxon>
        <taxon>Geodiidae</taxon>
        <taxon>Geodia</taxon>
    </lineage>
</organism>
<evidence type="ECO:0000313" key="3">
    <source>
        <dbReference type="EMBL" id="CAI8019858.1"/>
    </source>
</evidence>
<dbReference type="AlphaFoldDB" id="A0AA35RY08"/>
<accession>A0AA35RY08</accession>